<name>A0A345BVD1_9BACI</name>
<proteinExistence type="predicted"/>
<evidence type="ECO:0008006" key="3">
    <source>
        <dbReference type="Google" id="ProtNLM"/>
    </source>
</evidence>
<sequence>MRSWMILGTVTLVILLGLGVFGFYQSIEVPKEEQKEAVASLVSEEEDAETFDDFHLFFGMETIYVATVTQTDGEAYYWFYDEGYERIDRVPTAGVTDEETVIDEARSEHGEIDVRDIRIGYEEEEIVYELVYTDASAALHYEYYTVEDGESFKRYRLPGNSEA</sequence>
<dbReference type="SUPFAM" id="SSF54403">
    <property type="entry name" value="Cystatin/monellin"/>
    <property type="match status" value="1"/>
</dbReference>
<dbReference type="AlphaFoldDB" id="A0A345BVD1"/>
<gene>
    <name evidence="1" type="ORF">DT065_02020</name>
</gene>
<evidence type="ECO:0000313" key="2">
    <source>
        <dbReference type="Proteomes" id="UP000252100"/>
    </source>
</evidence>
<dbReference type="Proteomes" id="UP000252100">
    <property type="component" value="Chromosome"/>
</dbReference>
<dbReference type="Gene3D" id="3.10.450.40">
    <property type="match status" value="1"/>
</dbReference>
<reference evidence="1 2" key="1">
    <citation type="journal article" date="2018" name="J. Microbiol.">
        <title>Salicibibacter kimchii gen. nov., sp. nov., a moderately halophilic and alkalitolerant bacterium in the family Bacillaceae, isolated from kimchi.</title>
        <authorList>
            <person name="Jang J.Y."/>
            <person name="Oh Y.J."/>
            <person name="Lim S.K."/>
            <person name="Park H.K."/>
            <person name="Lee C."/>
            <person name="Kim J.Y."/>
            <person name="Lee M.A."/>
            <person name="Choi H.J."/>
        </authorList>
    </citation>
    <scope>NUCLEOTIDE SEQUENCE [LARGE SCALE GENOMIC DNA]</scope>
    <source>
        <strain evidence="1 2">NKC1-1</strain>
    </source>
</reference>
<dbReference type="EMBL" id="CP031092">
    <property type="protein sequence ID" value="AXF54912.1"/>
    <property type="molecule type" value="Genomic_DNA"/>
</dbReference>
<keyword evidence="2" id="KW-1185">Reference proteome</keyword>
<dbReference type="InterPro" id="IPR046350">
    <property type="entry name" value="Cystatin_sf"/>
</dbReference>
<accession>A0A345BVD1</accession>
<protein>
    <recommendedName>
        <fullName evidence="3">DUF5590 domain-containing protein</fullName>
    </recommendedName>
</protein>
<organism evidence="1 2">
    <name type="scientific">Salicibibacter kimchii</name>
    <dbReference type="NCBI Taxonomy" id="2099786"/>
    <lineage>
        <taxon>Bacteria</taxon>
        <taxon>Bacillati</taxon>
        <taxon>Bacillota</taxon>
        <taxon>Bacilli</taxon>
        <taxon>Bacillales</taxon>
        <taxon>Bacillaceae</taxon>
        <taxon>Salicibibacter</taxon>
    </lineage>
</organism>
<dbReference type="RefSeq" id="WP_114370418.1">
    <property type="nucleotide sequence ID" value="NZ_CP031092.1"/>
</dbReference>
<evidence type="ECO:0000313" key="1">
    <source>
        <dbReference type="EMBL" id="AXF54912.1"/>
    </source>
</evidence>
<dbReference type="OrthoDB" id="2381181at2"/>
<dbReference type="KEGG" id="rue:DT065_02020"/>